<feature type="region of interest" description="Disordered" evidence="1">
    <location>
        <begin position="1"/>
        <end position="70"/>
    </location>
</feature>
<dbReference type="EMBL" id="AMQN01019436">
    <property type="status" value="NOT_ANNOTATED_CDS"/>
    <property type="molecule type" value="Genomic_DNA"/>
</dbReference>
<evidence type="ECO:0000313" key="4">
    <source>
        <dbReference type="Proteomes" id="UP000014760"/>
    </source>
</evidence>
<organism evidence="2">
    <name type="scientific">Capitella teleta</name>
    <name type="common">Polychaete worm</name>
    <dbReference type="NCBI Taxonomy" id="283909"/>
    <lineage>
        <taxon>Eukaryota</taxon>
        <taxon>Metazoa</taxon>
        <taxon>Spiralia</taxon>
        <taxon>Lophotrochozoa</taxon>
        <taxon>Annelida</taxon>
        <taxon>Polychaeta</taxon>
        <taxon>Sedentaria</taxon>
        <taxon>Scolecida</taxon>
        <taxon>Capitellidae</taxon>
        <taxon>Capitella</taxon>
    </lineage>
</organism>
<protein>
    <submittedName>
        <fullName evidence="2 3">Uncharacterized protein</fullName>
    </submittedName>
</protein>
<reference evidence="3" key="3">
    <citation type="submission" date="2015-06" db="UniProtKB">
        <authorList>
            <consortium name="EnsemblMetazoa"/>
        </authorList>
    </citation>
    <scope>IDENTIFICATION</scope>
</reference>
<dbReference type="Proteomes" id="UP000014760">
    <property type="component" value="Unassembled WGS sequence"/>
</dbReference>
<keyword evidence="4" id="KW-1185">Reference proteome</keyword>
<reference evidence="4" key="1">
    <citation type="submission" date="2012-12" db="EMBL/GenBank/DDBJ databases">
        <authorList>
            <person name="Hellsten U."/>
            <person name="Grimwood J."/>
            <person name="Chapman J.A."/>
            <person name="Shapiro H."/>
            <person name="Aerts A."/>
            <person name="Otillar R.P."/>
            <person name="Terry A.Y."/>
            <person name="Boore J.L."/>
            <person name="Simakov O."/>
            <person name="Marletaz F."/>
            <person name="Cho S.-J."/>
            <person name="Edsinger-Gonzales E."/>
            <person name="Havlak P."/>
            <person name="Kuo D.-H."/>
            <person name="Larsson T."/>
            <person name="Lv J."/>
            <person name="Arendt D."/>
            <person name="Savage R."/>
            <person name="Osoegawa K."/>
            <person name="de Jong P."/>
            <person name="Lindberg D.R."/>
            <person name="Seaver E.C."/>
            <person name="Weisblat D.A."/>
            <person name="Putnam N.H."/>
            <person name="Grigoriev I.V."/>
            <person name="Rokhsar D.S."/>
        </authorList>
    </citation>
    <scope>NUCLEOTIDE SEQUENCE</scope>
    <source>
        <strain evidence="4">I ESC-2004</strain>
    </source>
</reference>
<gene>
    <name evidence="2" type="ORF">CAPTEDRAFT_202641</name>
</gene>
<proteinExistence type="predicted"/>
<reference evidence="2 4" key="2">
    <citation type="journal article" date="2013" name="Nature">
        <title>Insights into bilaterian evolution from three spiralian genomes.</title>
        <authorList>
            <person name="Simakov O."/>
            <person name="Marletaz F."/>
            <person name="Cho S.J."/>
            <person name="Edsinger-Gonzales E."/>
            <person name="Havlak P."/>
            <person name="Hellsten U."/>
            <person name="Kuo D.H."/>
            <person name="Larsson T."/>
            <person name="Lv J."/>
            <person name="Arendt D."/>
            <person name="Savage R."/>
            <person name="Osoegawa K."/>
            <person name="de Jong P."/>
            <person name="Grimwood J."/>
            <person name="Chapman J.A."/>
            <person name="Shapiro H."/>
            <person name="Aerts A."/>
            <person name="Otillar R.P."/>
            <person name="Terry A.Y."/>
            <person name="Boore J.L."/>
            <person name="Grigoriev I.V."/>
            <person name="Lindberg D.R."/>
            <person name="Seaver E.C."/>
            <person name="Weisblat D.A."/>
            <person name="Putnam N.H."/>
            <person name="Rokhsar D.S."/>
        </authorList>
    </citation>
    <scope>NUCLEOTIDE SEQUENCE</scope>
    <source>
        <strain evidence="2 4">I ESC-2004</strain>
    </source>
</reference>
<dbReference type="EMBL" id="KB295771">
    <property type="protein sequence ID" value="ELU12674.1"/>
    <property type="molecule type" value="Genomic_DNA"/>
</dbReference>
<name>R7V2E3_CAPTE</name>
<feature type="compositionally biased region" description="Basic and acidic residues" evidence="1">
    <location>
        <begin position="1"/>
        <end position="12"/>
    </location>
</feature>
<feature type="compositionally biased region" description="Basic and acidic residues" evidence="1">
    <location>
        <begin position="49"/>
        <end position="70"/>
    </location>
</feature>
<dbReference type="EnsemblMetazoa" id="CapteT202641">
    <property type="protein sequence ID" value="CapteP202641"/>
    <property type="gene ID" value="CapteG202641"/>
</dbReference>
<accession>R7V2E3</accession>
<dbReference type="AlphaFoldDB" id="R7V2E3"/>
<dbReference type="HOGENOM" id="CLU_1847021_0_0_1"/>
<feature type="compositionally biased region" description="Polar residues" evidence="1">
    <location>
        <begin position="29"/>
        <end position="47"/>
    </location>
</feature>
<evidence type="ECO:0000313" key="3">
    <source>
        <dbReference type="EnsemblMetazoa" id="CapteP202641"/>
    </source>
</evidence>
<evidence type="ECO:0000256" key="1">
    <source>
        <dbReference type="SAM" id="MobiDB-lite"/>
    </source>
</evidence>
<evidence type="ECO:0000313" key="2">
    <source>
        <dbReference type="EMBL" id="ELU12674.1"/>
    </source>
</evidence>
<sequence length="139" mass="15976">MKKCQPADHEVPPDGPNSQELRRPGMPTELSSDVPSKGTSDSTQLTKQKCRDTTSDLPRERTSVESHITKQKQRDKILELQSTEKFTAMKENTEFAYSKMQVQRKHPDRACFRVPCLYQWSRSVNCLGDVHSEVLRNQI</sequence>